<dbReference type="AlphaFoldDB" id="A0AAZ3RQ33"/>
<dbReference type="PANTHER" id="PTHR14015">
    <property type="entry name" value="OPIOID GROWTH FACTOR RECEPTOR OGFR ZETA-TYPE OPIOID RECEPTOR"/>
    <property type="match status" value="1"/>
</dbReference>
<organism evidence="4 5">
    <name type="scientific">Oncorhynchus tshawytscha</name>
    <name type="common">Chinook salmon</name>
    <name type="synonym">Salmo tshawytscha</name>
    <dbReference type="NCBI Taxonomy" id="74940"/>
    <lineage>
        <taxon>Eukaryota</taxon>
        <taxon>Metazoa</taxon>
        <taxon>Chordata</taxon>
        <taxon>Craniata</taxon>
        <taxon>Vertebrata</taxon>
        <taxon>Euteleostomi</taxon>
        <taxon>Actinopterygii</taxon>
        <taxon>Neopterygii</taxon>
        <taxon>Teleostei</taxon>
        <taxon>Protacanthopterygii</taxon>
        <taxon>Salmoniformes</taxon>
        <taxon>Salmonidae</taxon>
        <taxon>Salmoninae</taxon>
        <taxon>Oncorhynchus</taxon>
    </lineage>
</organism>
<feature type="compositionally biased region" description="Polar residues" evidence="2">
    <location>
        <begin position="589"/>
        <end position="604"/>
    </location>
</feature>
<dbReference type="GO" id="GO:0016020">
    <property type="term" value="C:membrane"/>
    <property type="evidence" value="ECO:0007669"/>
    <property type="project" value="InterPro"/>
</dbReference>
<evidence type="ECO:0000313" key="5">
    <source>
        <dbReference type="Proteomes" id="UP000694402"/>
    </source>
</evidence>
<comment type="similarity">
    <text evidence="1">Belongs to the opioid growth factor receptor family.</text>
</comment>
<dbReference type="Pfam" id="PF04664">
    <property type="entry name" value="OGFr_N"/>
    <property type="match status" value="2"/>
</dbReference>
<dbReference type="GO" id="GO:0140625">
    <property type="term" value="F:opioid growth factor receptor activity"/>
    <property type="evidence" value="ECO:0007669"/>
    <property type="project" value="InterPro"/>
</dbReference>
<accession>A0AAZ3RQ33</accession>
<feature type="compositionally biased region" description="Basic and acidic residues" evidence="2">
    <location>
        <begin position="28"/>
        <end position="38"/>
    </location>
</feature>
<name>A0AAZ3RQ33_ONCTS</name>
<feature type="compositionally biased region" description="Basic and acidic residues" evidence="2">
    <location>
        <begin position="336"/>
        <end position="392"/>
    </location>
</feature>
<feature type="compositionally biased region" description="Polar residues" evidence="2">
    <location>
        <begin position="485"/>
        <end position="494"/>
    </location>
</feature>
<feature type="domain" description="Opioid growth factor receptor (OGFr) conserved" evidence="3">
    <location>
        <begin position="75"/>
        <end position="156"/>
    </location>
</feature>
<proteinExistence type="inferred from homology"/>
<dbReference type="GeneTree" id="ENSGT00390000018730"/>
<feature type="region of interest" description="Disordered" evidence="2">
    <location>
        <begin position="13"/>
        <end position="40"/>
    </location>
</feature>
<evidence type="ECO:0000256" key="1">
    <source>
        <dbReference type="ARBA" id="ARBA00010365"/>
    </source>
</evidence>
<dbReference type="InterPro" id="IPR042566">
    <property type="entry name" value="L1_C"/>
</dbReference>
<dbReference type="Proteomes" id="UP000694402">
    <property type="component" value="Unassembled WGS sequence"/>
</dbReference>
<evidence type="ECO:0000259" key="3">
    <source>
        <dbReference type="Pfam" id="PF04664"/>
    </source>
</evidence>
<reference evidence="4" key="2">
    <citation type="submission" date="2025-08" db="UniProtKB">
        <authorList>
            <consortium name="Ensembl"/>
        </authorList>
    </citation>
    <scope>IDENTIFICATION</scope>
</reference>
<feature type="compositionally biased region" description="Basic and acidic residues" evidence="2">
    <location>
        <begin position="564"/>
        <end position="582"/>
    </location>
</feature>
<reference evidence="4" key="3">
    <citation type="submission" date="2025-09" db="UniProtKB">
        <authorList>
            <consortium name="Ensembl"/>
        </authorList>
    </citation>
    <scope>IDENTIFICATION</scope>
</reference>
<keyword evidence="5" id="KW-1185">Reference proteome</keyword>
<dbReference type="InterPro" id="IPR039574">
    <property type="entry name" value="OGFr"/>
</dbReference>
<gene>
    <name evidence="4" type="primary">OGFR</name>
</gene>
<dbReference type="Ensembl" id="ENSOTST00005185872.1">
    <property type="protein sequence ID" value="ENSOTSP00005142029.1"/>
    <property type="gene ID" value="ENSOTSG00005013743.2"/>
</dbReference>
<reference evidence="5" key="1">
    <citation type="journal article" date="2018" name="PLoS ONE">
        <title>Chinook salmon (Oncorhynchus tshawytscha) genome and transcriptome.</title>
        <authorList>
            <person name="Christensen K.A."/>
            <person name="Leong J.S."/>
            <person name="Sakhrani D."/>
            <person name="Biagi C.A."/>
            <person name="Minkley D.R."/>
            <person name="Withler R.E."/>
            <person name="Rondeau E.B."/>
            <person name="Koop B.F."/>
            <person name="Devlin R.H."/>
        </authorList>
    </citation>
    <scope>NUCLEOTIDE SEQUENCE [LARGE SCALE GENOMIC DNA]</scope>
</reference>
<feature type="domain" description="Opioid growth factor receptor (OGFr) conserved" evidence="3">
    <location>
        <begin position="195"/>
        <end position="330"/>
    </location>
</feature>
<evidence type="ECO:0000256" key="2">
    <source>
        <dbReference type="SAM" id="MobiDB-lite"/>
    </source>
</evidence>
<feature type="compositionally biased region" description="Acidic residues" evidence="2">
    <location>
        <begin position="15"/>
        <end position="25"/>
    </location>
</feature>
<feature type="compositionally biased region" description="Basic and acidic residues" evidence="2">
    <location>
        <begin position="421"/>
        <end position="453"/>
    </location>
</feature>
<feature type="region of interest" description="Disordered" evidence="2">
    <location>
        <begin position="336"/>
        <end position="604"/>
    </location>
</feature>
<sequence length="604" mass="68783">MMEQDDLVCVYDSTWDTESDGDDPGENQTRRSSQDKTKSWTSGLWSNTFSRNMRAAKDMQNYRKGYPNLTDDECSEERMFNLKFYLNEYPSSPDEILIESFHKEWKTDYKRLERVHSYIQWLFPLREPGVNYMASELTKKEILRLYEDSKRLRRRLDSRMKMDYALLYPATLKIMVNGSPKLFTPEEAAAFIDSRAFRESEEAKKRLVESYELMLGFYGIQLVNKDTGEVKRAENWRERFANLERNMHNNLRITRILKSLGELGFEHYQSPLVRFFLEETLVKRNLSSVKRSVLDYFLFAIRDKQKRKELLRYAFQHFEPKEKFVWCPRKIQKQLKKAEKGNGEGAEEGRTRAKAREGEAVGAQKEKGVTEEVKETTKLNDEALSSDGDKQAEGFSVNPSGPAISSEDSESLGNGNSNDLDMDHSGSPDPESVKGDHSMEEGLKEDSQAKDSVQDSVKVKAAASEMKSDNLAQPTKKKREGDTVVTRNGPSENCPNGWEKGTGVPNDNHPHQTSPSAASSHKAKTEDPKKDSPKKDSSERGEKHPRTDFSDVSDNKAVPVGGENTKKAGEDQTNGKEVKNEVEPMDVEFNSQPSSGNFRDMGTS</sequence>
<dbReference type="InterPro" id="IPR006757">
    <property type="entry name" value="OGF_rcpt"/>
</dbReference>
<evidence type="ECO:0000313" key="4">
    <source>
        <dbReference type="Ensembl" id="ENSOTSP00005142029.1"/>
    </source>
</evidence>
<dbReference type="PANTHER" id="PTHR14015:SF1">
    <property type="entry name" value="OPIOID GROWTH FACTOR RECEPTOR"/>
    <property type="match status" value="1"/>
</dbReference>
<feature type="compositionally biased region" description="Basic and acidic residues" evidence="2">
    <location>
        <begin position="523"/>
        <end position="549"/>
    </location>
</feature>
<protein>
    <recommendedName>
        <fullName evidence="3">Opioid growth factor receptor (OGFr) conserved domain-containing protein</fullName>
    </recommendedName>
</protein>
<dbReference type="Gene3D" id="3.30.250.20">
    <property type="entry name" value="L1 transposable element, C-terminal domain"/>
    <property type="match status" value="1"/>
</dbReference>